<reference evidence="2 3" key="1">
    <citation type="journal article" date="2020" name="ISME J.">
        <title>Comparative genomics reveals insights into cyanobacterial evolution and habitat adaptation.</title>
        <authorList>
            <person name="Chen M.Y."/>
            <person name="Teng W.K."/>
            <person name="Zhao L."/>
            <person name="Hu C.X."/>
            <person name="Zhou Y.K."/>
            <person name="Han B.P."/>
            <person name="Song L.R."/>
            <person name="Shu W.S."/>
        </authorList>
    </citation>
    <scope>NUCLEOTIDE SEQUENCE [LARGE SCALE GENOMIC DNA]</scope>
    <source>
        <strain evidence="2 3">FACHB-288</strain>
    </source>
</reference>
<dbReference type="Proteomes" id="UP000658514">
    <property type="component" value="Unassembled WGS sequence"/>
</dbReference>
<dbReference type="PANTHER" id="PTHR46844:SF1">
    <property type="entry name" value="SLR5058 PROTEIN"/>
    <property type="match status" value="1"/>
</dbReference>
<sequence length="844" mass="98424">MTAIIIVQEIWEKLKQAYIEKFGGSPKLLITELNNVYRDKTNSTKDVISDKTIRNFFNSSEPIKMQEKNLNFLCGVLLGYESYQEALRQQAAVEKGKTVDVEVKTDWIAEYQEYIQVKCNNMKVLSMTQPVQLNSIYTNVKVLETVPAKHQKTIEDLRLNLSNENLKFSRLNYRVRHDDILAFDAVKKYRKLLVWGSPGAGKTTFLKHLATSARDLENQPLPIWISLKAFADVENQPNLIDFIEKDFIKFVTQPAEIVQQLLKLGRCLILLDGLDEVAETQSDRIYRQIHSFVEQYPKNIFVLTCRSGAVDYIFEHFTEVEIADFKEPQVKEFVRQWFKLCQEPALAAKFLGELEKNSSIKELTTSPLLLTMLCLVFQDNYEFPRNRYLLTEDAVNILLRKWDASRRIDRNAVNKFNLPYQRKVNLLSQIAYQAFNQEPQQYFWLQRELETLIEDYLDNFLEIPPETLAEESQEILKAIETNHGLLIKQSQDVYSFSHLTFQEYFVAHHVVESRNQATLNEVIQQHLTKRQWREVFLMIAGRLANTDDFFKLMFRQINLLVVENKVLQDMLIWLDNVTTLHGVKSSSWRAFYLFVDQVFELYSNLQSKIDYHLAQELAVSLREINKERKSIHPRSLLSDFAFDLVDYHAHIVDTKTQEKGFESQNLSPLLKQELPASEQIVTKPQLRTEVSLIDKNSGVICITKPAQENIQSESQQIQPNYSLAQVHHCSEYAEEPGNYINEDLAEFLVFLKESRPDEQAPESDWLDWANRLRSAMRLYLDIGWNDVIFTEDEIKILKDYFYANILLLKCIHSDSYLTKDLRNQIIDHLLLPSQRIPAALLTVG</sequence>
<evidence type="ECO:0000259" key="1">
    <source>
        <dbReference type="PROSITE" id="PS50837"/>
    </source>
</evidence>
<protein>
    <submittedName>
        <fullName evidence="2">NACHT domain-containing NTPase</fullName>
    </submittedName>
</protein>
<dbReference type="RefSeq" id="WP_190544272.1">
    <property type="nucleotide sequence ID" value="NZ_CAWPNO010000058.1"/>
</dbReference>
<comment type="caution">
    <text evidence="2">The sequence shown here is derived from an EMBL/GenBank/DDBJ whole genome shotgun (WGS) entry which is preliminary data.</text>
</comment>
<dbReference type="InterPro" id="IPR054501">
    <property type="entry name" value="NCH2"/>
</dbReference>
<gene>
    <name evidence="2" type="ORF">H6G24_17245</name>
</gene>
<name>A0ABR8AB70_9CYAN</name>
<dbReference type="SUPFAM" id="SSF52540">
    <property type="entry name" value="P-loop containing nucleoside triphosphate hydrolases"/>
    <property type="match status" value="1"/>
</dbReference>
<keyword evidence="3" id="KW-1185">Reference proteome</keyword>
<organism evidence="2 3">
    <name type="scientific">Calothrix parietina FACHB-288</name>
    <dbReference type="NCBI Taxonomy" id="2692896"/>
    <lineage>
        <taxon>Bacteria</taxon>
        <taxon>Bacillati</taxon>
        <taxon>Cyanobacteriota</taxon>
        <taxon>Cyanophyceae</taxon>
        <taxon>Nostocales</taxon>
        <taxon>Calotrichaceae</taxon>
        <taxon>Calothrix</taxon>
    </lineage>
</organism>
<dbReference type="Pfam" id="PF05729">
    <property type="entry name" value="NACHT"/>
    <property type="match status" value="1"/>
</dbReference>
<dbReference type="Gene3D" id="3.40.50.300">
    <property type="entry name" value="P-loop containing nucleotide triphosphate hydrolases"/>
    <property type="match status" value="1"/>
</dbReference>
<dbReference type="InterPro" id="IPR007111">
    <property type="entry name" value="NACHT_NTPase"/>
</dbReference>
<dbReference type="PROSITE" id="PS50837">
    <property type="entry name" value="NACHT"/>
    <property type="match status" value="1"/>
</dbReference>
<evidence type="ECO:0000313" key="3">
    <source>
        <dbReference type="Proteomes" id="UP000658514"/>
    </source>
</evidence>
<proteinExistence type="predicted"/>
<feature type="domain" description="NACHT" evidence="1">
    <location>
        <begin position="190"/>
        <end position="309"/>
    </location>
</feature>
<evidence type="ECO:0000313" key="2">
    <source>
        <dbReference type="EMBL" id="MBD2197226.1"/>
    </source>
</evidence>
<dbReference type="InterPro" id="IPR027417">
    <property type="entry name" value="P-loop_NTPase"/>
</dbReference>
<dbReference type="EMBL" id="JACJQH010000026">
    <property type="protein sequence ID" value="MBD2197226.1"/>
    <property type="molecule type" value="Genomic_DNA"/>
</dbReference>
<dbReference type="PANTHER" id="PTHR46844">
    <property type="entry name" value="SLR5058 PROTEIN"/>
    <property type="match status" value="1"/>
</dbReference>
<accession>A0ABR8AB70</accession>
<dbReference type="Pfam" id="PF22727">
    <property type="entry name" value="NCH2"/>
    <property type="match status" value="1"/>
</dbReference>